<dbReference type="UniPathway" id="UPA00906">
    <property type="reaction ID" value="UER00895"/>
</dbReference>
<evidence type="ECO:0000259" key="13">
    <source>
        <dbReference type="PROSITE" id="PS50862"/>
    </source>
</evidence>
<dbReference type="InterPro" id="IPR015866">
    <property type="entry name" value="Ser-tRNA-synth_1_N"/>
</dbReference>
<evidence type="ECO:0000256" key="3">
    <source>
        <dbReference type="ARBA" id="ARBA00022741"/>
    </source>
</evidence>
<keyword evidence="6" id="KW-0030">Aminoacyl-tRNA synthetase</keyword>
<dbReference type="GeneID" id="34593682"/>
<dbReference type="InterPro" id="IPR033729">
    <property type="entry name" value="SerRS_core"/>
</dbReference>
<evidence type="ECO:0000256" key="4">
    <source>
        <dbReference type="ARBA" id="ARBA00022840"/>
    </source>
</evidence>
<keyword evidence="4 10" id="KW-0067">ATP-binding</keyword>
<dbReference type="InterPro" id="IPR042103">
    <property type="entry name" value="SerRS_1_N_sf"/>
</dbReference>
<dbReference type="CDD" id="cd00770">
    <property type="entry name" value="SerRS_core"/>
    <property type="match status" value="1"/>
</dbReference>
<feature type="compositionally biased region" description="Basic and acidic residues" evidence="12">
    <location>
        <begin position="487"/>
        <end position="507"/>
    </location>
</feature>
<evidence type="ECO:0000256" key="10">
    <source>
        <dbReference type="PIRSR" id="PIRSR001529-2"/>
    </source>
</evidence>
<organism evidence="14 15">
    <name type="scientific">Fonsecaea nubica</name>
    <dbReference type="NCBI Taxonomy" id="856822"/>
    <lineage>
        <taxon>Eukaryota</taxon>
        <taxon>Fungi</taxon>
        <taxon>Dikarya</taxon>
        <taxon>Ascomycota</taxon>
        <taxon>Pezizomycotina</taxon>
        <taxon>Eurotiomycetes</taxon>
        <taxon>Chaetothyriomycetidae</taxon>
        <taxon>Chaetothyriales</taxon>
        <taxon>Herpotrichiellaceae</taxon>
        <taxon>Fonsecaea</taxon>
    </lineage>
</organism>
<dbReference type="Pfam" id="PF02403">
    <property type="entry name" value="Seryl_tRNA_N"/>
    <property type="match status" value="1"/>
</dbReference>
<feature type="binding site" evidence="10">
    <location>
        <begin position="379"/>
        <end position="382"/>
    </location>
    <ligand>
        <name>ATP</name>
        <dbReference type="ChEBI" id="CHEBI:30616"/>
    </ligand>
</feature>
<feature type="binding site" evidence="9">
    <location>
        <position position="240"/>
    </location>
    <ligand>
        <name>L-serine</name>
        <dbReference type="ChEBI" id="CHEBI:33384"/>
    </ligand>
</feature>
<feature type="binding site" evidence="9">
    <location>
        <position position="416"/>
    </location>
    <ligand>
        <name>L-serine</name>
        <dbReference type="ChEBI" id="CHEBI:33384"/>
    </ligand>
</feature>
<keyword evidence="2 14" id="KW-0436">Ligase</keyword>
<dbReference type="Gene3D" id="1.10.287.40">
    <property type="entry name" value="Serine-tRNA synthetase, tRNA binding domain"/>
    <property type="match status" value="1"/>
</dbReference>
<evidence type="ECO:0000256" key="8">
    <source>
        <dbReference type="ARBA" id="ARBA00034892"/>
    </source>
</evidence>
<dbReference type="SUPFAM" id="SSF46589">
    <property type="entry name" value="tRNA-binding arm"/>
    <property type="match status" value="1"/>
</dbReference>
<name>A0A178C9F3_9EURO</name>
<feature type="site" description="Important for serine binding" evidence="9">
    <location>
        <position position="418"/>
    </location>
</feature>
<dbReference type="PANTHER" id="PTHR11778">
    <property type="entry name" value="SERYL-TRNA SYNTHETASE"/>
    <property type="match status" value="1"/>
</dbReference>
<evidence type="ECO:0000256" key="2">
    <source>
        <dbReference type="ARBA" id="ARBA00022598"/>
    </source>
</evidence>
<keyword evidence="3" id="KW-0547">Nucleotide-binding</keyword>
<reference evidence="14 15" key="1">
    <citation type="submission" date="2016-03" db="EMBL/GenBank/DDBJ databases">
        <title>The draft genome sequence of Fonsecaea nubica causative agent of cutaneous subcutaneous infection in human host.</title>
        <authorList>
            <person name="Costa F."/>
            <person name="Sybren D.H."/>
            <person name="Raittz R.T."/>
            <person name="Weiss V.A."/>
            <person name="Leao A.C."/>
            <person name="Gomes R."/>
            <person name="De Souza E.M."/>
            <person name="Pedrosa F.O."/>
            <person name="Steffens M.B."/>
            <person name="Bombassaro A."/>
            <person name="Tadra-Sfeir M.Z."/>
            <person name="Moreno L.F."/>
            <person name="Najafzadeh M.J."/>
            <person name="Felipe M.S."/>
            <person name="Teixeira M."/>
            <person name="Sun J."/>
            <person name="Xi L."/>
            <person name="Castro M.A."/>
            <person name="Vicente V.A."/>
        </authorList>
    </citation>
    <scope>NUCLEOTIDE SEQUENCE [LARGE SCALE GENOMIC DNA]</scope>
    <source>
        <strain evidence="14 15">CBS 269.64</strain>
    </source>
</reference>
<gene>
    <name evidence="14" type="ORF">AYO20_10293</name>
</gene>
<feature type="binding site" evidence="9">
    <location>
        <position position="271"/>
    </location>
    <ligand>
        <name>L-serine</name>
        <dbReference type="ChEBI" id="CHEBI:33384"/>
    </ligand>
</feature>
<dbReference type="Gene3D" id="3.30.930.10">
    <property type="entry name" value="Bira Bifunctional Protein, Domain 2"/>
    <property type="match status" value="1"/>
</dbReference>
<dbReference type="PRINTS" id="PR00981">
    <property type="entry name" value="TRNASYNTHSER"/>
</dbReference>
<dbReference type="InterPro" id="IPR010978">
    <property type="entry name" value="tRNA-bd_arm"/>
</dbReference>
<dbReference type="AlphaFoldDB" id="A0A178C9F3"/>
<comment type="caution">
    <text evidence="14">The sequence shown here is derived from an EMBL/GenBank/DDBJ whole genome shotgun (WGS) entry which is preliminary data.</text>
</comment>
<dbReference type="GO" id="GO:0004828">
    <property type="term" value="F:serine-tRNA ligase activity"/>
    <property type="evidence" value="ECO:0007669"/>
    <property type="project" value="UniProtKB-EC"/>
</dbReference>
<feature type="region of interest" description="Disordered" evidence="12">
    <location>
        <begin position="459"/>
        <end position="507"/>
    </location>
</feature>
<dbReference type="Pfam" id="PF00587">
    <property type="entry name" value="tRNA-synt_2b"/>
    <property type="match status" value="1"/>
</dbReference>
<keyword evidence="15" id="KW-1185">Reference proteome</keyword>
<dbReference type="EMBL" id="LVCJ01000107">
    <property type="protein sequence ID" value="OAL26024.1"/>
    <property type="molecule type" value="Genomic_DNA"/>
</dbReference>
<dbReference type="Proteomes" id="UP000185904">
    <property type="component" value="Unassembled WGS sequence"/>
</dbReference>
<dbReference type="InterPro" id="IPR006195">
    <property type="entry name" value="aa-tRNA-synth_II"/>
</dbReference>
<evidence type="ECO:0000256" key="6">
    <source>
        <dbReference type="ARBA" id="ARBA00023146"/>
    </source>
</evidence>
<accession>A0A178C9F3</accession>
<evidence type="ECO:0000256" key="1">
    <source>
        <dbReference type="ARBA" id="ARBA00012840"/>
    </source>
</evidence>
<evidence type="ECO:0000256" key="9">
    <source>
        <dbReference type="PIRSR" id="PIRSR001529-1"/>
    </source>
</evidence>
<dbReference type="EC" id="6.1.1.11" evidence="1"/>
<evidence type="ECO:0000256" key="7">
    <source>
        <dbReference type="ARBA" id="ARBA00031113"/>
    </source>
</evidence>
<dbReference type="OrthoDB" id="10264585at2759"/>
<feature type="compositionally biased region" description="Low complexity" evidence="12">
    <location>
        <begin position="470"/>
        <end position="482"/>
    </location>
</feature>
<evidence type="ECO:0000256" key="5">
    <source>
        <dbReference type="ARBA" id="ARBA00022917"/>
    </source>
</evidence>
<dbReference type="InterPro" id="IPR002317">
    <property type="entry name" value="Ser-tRNA-ligase_type_1"/>
</dbReference>
<dbReference type="GO" id="GO:0006434">
    <property type="term" value="P:seryl-tRNA aminoacylation"/>
    <property type="evidence" value="ECO:0007669"/>
    <property type="project" value="InterPro"/>
</dbReference>
<feature type="binding site" evidence="10">
    <location>
        <begin position="271"/>
        <end position="273"/>
    </location>
    <ligand>
        <name>ATP</name>
        <dbReference type="ChEBI" id="CHEBI:30616"/>
    </ligand>
</feature>
<protein>
    <recommendedName>
        <fullName evidence="1">serine--tRNA ligase</fullName>
        <ecNumber evidence="1">6.1.1.11</ecNumber>
    </recommendedName>
    <alternativeName>
        <fullName evidence="7">Seryl-tRNA synthetase</fullName>
    </alternativeName>
    <alternativeName>
        <fullName evidence="8">Seryl-tRNA(Ser) synthetase</fullName>
    </alternativeName>
</protein>
<dbReference type="InterPro" id="IPR002314">
    <property type="entry name" value="aa-tRNA-synt_IIb"/>
</dbReference>
<dbReference type="InterPro" id="IPR045864">
    <property type="entry name" value="aa-tRNA-synth_II/BPL/LPL"/>
</dbReference>
<dbReference type="RefSeq" id="XP_022495505.1">
    <property type="nucleotide sequence ID" value="XM_022648551.1"/>
</dbReference>
<evidence type="ECO:0000313" key="15">
    <source>
        <dbReference type="Proteomes" id="UP000185904"/>
    </source>
</evidence>
<feature type="binding site" evidence="9">
    <location>
        <position position="315"/>
    </location>
    <ligand>
        <name>L-serine</name>
        <dbReference type="ChEBI" id="CHEBI:33384"/>
    </ligand>
</feature>
<evidence type="ECO:0000256" key="12">
    <source>
        <dbReference type="SAM" id="MobiDB-lite"/>
    </source>
</evidence>
<evidence type="ECO:0000313" key="14">
    <source>
        <dbReference type="EMBL" id="OAL26024.1"/>
    </source>
</evidence>
<keyword evidence="11" id="KW-0175">Coiled coil</keyword>
<feature type="domain" description="Aminoacyl-transfer RNA synthetases class-II family profile" evidence="13">
    <location>
        <begin position="142"/>
        <end position="450"/>
    </location>
</feature>
<keyword evidence="5" id="KW-0648">Protein biosynthesis</keyword>
<proteinExistence type="predicted"/>
<evidence type="ECO:0000256" key="11">
    <source>
        <dbReference type="SAM" id="Coils"/>
    </source>
</evidence>
<dbReference type="SUPFAM" id="SSF55681">
    <property type="entry name" value="Class II aaRS and biotin synthetases"/>
    <property type="match status" value="1"/>
</dbReference>
<dbReference type="PIRSF" id="PIRSF001529">
    <property type="entry name" value="Ser-tRNA-synth_IIa"/>
    <property type="match status" value="1"/>
</dbReference>
<dbReference type="GO" id="GO:0005524">
    <property type="term" value="F:ATP binding"/>
    <property type="evidence" value="ECO:0007669"/>
    <property type="project" value="UniProtKB-KW"/>
</dbReference>
<feature type="coiled-coil region" evidence="11">
    <location>
        <begin position="59"/>
        <end position="103"/>
    </location>
</feature>
<dbReference type="PROSITE" id="PS50862">
    <property type="entry name" value="AA_TRNA_LIGASE_II"/>
    <property type="match status" value="1"/>
</dbReference>
<sequence>MIEVQDLIVSRGGDPKKVIESLQKRYAPTEIVDEVIALWNDAYQTRYKASQYGAKINAVQKEIGQLKKARQDADHLLQEKINLEKEKKKVEEEAVEKEKLRDRKCKLIGNYVHESVPVNDNEDFNEVVKKWAPEGFTEEKRDCLSHHEVMTRAEVYDGERGVKLVGHRGYFLRKWGVLLNQALINYGLHFLVSKGYDPLQPPYFMKAEYMAKTAQLEQFDEELYKVVEDKDAEDKFLIATSEQPISAMFAEEWLTEKDLPMKFAGYSSCFRKEAGAHGRDAWGLFRIHQFEKARLSIIPRNSRPLVLTGTSIQIEQFLFVKPEESWQALEDMKSIAEEFYQSLKLPYRVVAIVSGALNNAAAKKYDLEAWFPYQGEYKELVSCSNCTDYQTRELEIRYGQKKGAIDTRKGYVHALNGTLCATERTLCCLVENYQKEDGIEVPEVLKRYMPPGTPDIIPYTKELPKDTTSAKVKQPAKPKAGGAPEGGPKRDMPAAENVADKMKNMSV</sequence>